<dbReference type="AlphaFoldDB" id="A0A2T4PR62"/>
<evidence type="ECO:0000256" key="5">
    <source>
        <dbReference type="ARBA" id="ARBA00022968"/>
    </source>
</evidence>
<comment type="subcellular location">
    <subcellularLocation>
        <location evidence="1">Cell membrane</location>
        <topology evidence="1">Single-pass type II membrane protein</topology>
    </subcellularLocation>
</comment>
<evidence type="ECO:0000256" key="10">
    <source>
        <dbReference type="ARBA" id="ARBA00037178"/>
    </source>
</evidence>
<dbReference type="RefSeq" id="WP_107557244.1">
    <property type="nucleotide sequence ID" value="NZ_PZFK01000027.1"/>
</dbReference>
<dbReference type="GO" id="GO:0005886">
    <property type="term" value="C:plasma membrane"/>
    <property type="evidence" value="ECO:0007669"/>
    <property type="project" value="UniProtKB-SubCell"/>
</dbReference>
<dbReference type="PANTHER" id="PTHR33392">
    <property type="entry name" value="POLYISOPRENYL-TEICHOIC ACID--PEPTIDOGLYCAN TEICHOIC ACID TRANSFERASE TAGU"/>
    <property type="match status" value="1"/>
</dbReference>
<evidence type="ECO:0000256" key="8">
    <source>
        <dbReference type="ARBA" id="ARBA00023136"/>
    </source>
</evidence>
<evidence type="ECO:0000256" key="4">
    <source>
        <dbReference type="ARBA" id="ARBA00022692"/>
    </source>
</evidence>
<dbReference type="InterPro" id="IPR004474">
    <property type="entry name" value="LytR_CpsA_psr"/>
</dbReference>
<protein>
    <recommendedName>
        <fullName evidence="11">Regulatory protein MsrR</fullName>
    </recommendedName>
</protein>
<feature type="domain" description="Cell envelope-related transcriptional attenuator" evidence="14">
    <location>
        <begin position="97"/>
        <end position="241"/>
    </location>
</feature>
<evidence type="ECO:0000256" key="12">
    <source>
        <dbReference type="SAM" id="MobiDB-lite"/>
    </source>
</evidence>
<evidence type="ECO:0000256" key="1">
    <source>
        <dbReference type="ARBA" id="ARBA00004401"/>
    </source>
</evidence>
<keyword evidence="3" id="KW-1003">Cell membrane</keyword>
<comment type="similarity">
    <text evidence="2">Belongs to the LytR/CpsA/Psr (LCP) family.</text>
</comment>
<proteinExistence type="inferred from homology"/>
<keyword evidence="5" id="KW-0735">Signal-anchor</keyword>
<feature type="region of interest" description="Disordered" evidence="12">
    <location>
        <begin position="1"/>
        <end position="22"/>
    </location>
</feature>
<evidence type="ECO:0000256" key="3">
    <source>
        <dbReference type="ARBA" id="ARBA00022475"/>
    </source>
</evidence>
<dbReference type="InterPro" id="IPR050922">
    <property type="entry name" value="LytR/CpsA/Psr_CW_biosynth"/>
</dbReference>
<evidence type="ECO:0000256" key="7">
    <source>
        <dbReference type="ARBA" id="ARBA00023015"/>
    </source>
</evidence>
<evidence type="ECO:0000313" key="15">
    <source>
        <dbReference type="EMBL" id="PTI28514.1"/>
    </source>
</evidence>
<name>A0A2T4PR62_9STAP</name>
<comment type="function">
    <text evidence="10">Involved in SarA attenuation. Affects resistance to oxacillin and teicoplanin, as well as the synthesis of virulence factors.</text>
</comment>
<gene>
    <name evidence="15" type="ORF">BU072_11295</name>
</gene>
<keyword evidence="4 13" id="KW-0812">Transmembrane</keyword>
<feature type="transmembrane region" description="Helical" evidence="13">
    <location>
        <begin position="30"/>
        <end position="49"/>
    </location>
</feature>
<sequence>MTSQNQSETEDTRQTNVPKRNKKRRIKKRPFIILGIILLLVCLGFYINASYKSGLKVSSDHGKKQELHKFHSTTRNDGKVNVLVLGEDRKVDNSQPRTDSIMIVQYDYLKKDLKIVSVMRDIYSEIPGGYRNYKINTAYSLGGPELLRKTLKKNLDIDPEYYAIIDFDGFEQMVDEISPKGVPINVEKDMSEKIGVSLKKGQHNLNGKELLGYARYRHDEEGDFGRVRRQQQVMTGLKSELLSVDSVVKAPKLAGIARGYVNTNLDDQTIYKTGASFIARGDKDIKTLTVPVKGSYTNANDLENGAVLKIDKEKNKEAIKKFLND</sequence>
<dbReference type="Gene3D" id="3.40.630.190">
    <property type="entry name" value="LCP protein"/>
    <property type="match status" value="1"/>
</dbReference>
<evidence type="ECO:0000256" key="11">
    <source>
        <dbReference type="ARBA" id="ARBA00040752"/>
    </source>
</evidence>
<keyword evidence="7" id="KW-0805">Transcription regulation</keyword>
<dbReference type="Pfam" id="PF03816">
    <property type="entry name" value="LytR_cpsA_psr"/>
    <property type="match status" value="1"/>
</dbReference>
<evidence type="ECO:0000313" key="16">
    <source>
        <dbReference type="Proteomes" id="UP000241209"/>
    </source>
</evidence>
<dbReference type="Proteomes" id="UP000241209">
    <property type="component" value="Unassembled WGS sequence"/>
</dbReference>
<evidence type="ECO:0000256" key="6">
    <source>
        <dbReference type="ARBA" id="ARBA00022989"/>
    </source>
</evidence>
<dbReference type="NCBIfam" id="TIGR00350">
    <property type="entry name" value="lytR_cpsA_psr"/>
    <property type="match status" value="1"/>
</dbReference>
<accession>A0A2T4PR62</accession>
<keyword evidence="6 13" id="KW-1133">Transmembrane helix</keyword>
<organism evidence="15 16">
    <name type="scientific">Mammaliicoccus vitulinus</name>
    <dbReference type="NCBI Taxonomy" id="71237"/>
    <lineage>
        <taxon>Bacteria</taxon>
        <taxon>Bacillati</taxon>
        <taxon>Bacillota</taxon>
        <taxon>Bacilli</taxon>
        <taxon>Bacillales</taxon>
        <taxon>Staphylococcaceae</taxon>
        <taxon>Mammaliicoccus</taxon>
    </lineage>
</organism>
<evidence type="ECO:0000256" key="2">
    <source>
        <dbReference type="ARBA" id="ARBA00006068"/>
    </source>
</evidence>
<reference evidence="15 16" key="1">
    <citation type="journal article" date="2016" name="Front. Microbiol.">
        <title>Comprehensive Phylogenetic Analysis of Bovine Non-aureus Staphylococci Species Based on Whole-Genome Sequencing.</title>
        <authorList>
            <person name="Naushad S."/>
            <person name="Barkema H.W."/>
            <person name="Luby C."/>
            <person name="Condas L.A."/>
            <person name="Nobrega D.B."/>
            <person name="Carson D.A."/>
            <person name="De Buck J."/>
        </authorList>
    </citation>
    <scope>NUCLEOTIDE SEQUENCE [LARGE SCALE GENOMIC DNA]</scope>
    <source>
        <strain evidence="15 16">SNUC 2204</strain>
    </source>
</reference>
<evidence type="ECO:0000259" key="14">
    <source>
        <dbReference type="Pfam" id="PF03816"/>
    </source>
</evidence>
<dbReference type="PANTHER" id="PTHR33392:SF8">
    <property type="entry name" value="REGULATORY PROTEIN MSRR"/>
    <property type="match status" value="1"/>
</dbReference>
<keyword evidence="9" id="KW-0804">Transcription</keyword>
<comment type="caution">
    <text evidence="15">The sequence shown here is derived from an EMBL/GenBank/DDBJ whole genome shotgun (WGS) entry which is preliminary data.</text>
</comment>
<keyword evidence="8 13" id="KW-0472">Membrane</keyword>
<evidence type="ECO:0000256" key="9">
    <source>
        <dbReference type="ARBA" id="ARBA00023163"/>
    </source>
</evidence>
<evidence type="ECO:0000256" key="13">
    <source>
        <dbReference type="SAM" id="Phobius"/>
    </source>
</evidence>
<dbReference type="EMBL" id="PZFK01000027">
    <property type="protein sequence ID" value="PTI28514.1"/>
    <property type="molecule type" value="Genomic_DNA"/>
</dbReference>